<reference evidence="1" key="1">
    <citation type="journal article" date="2019" name="bioRxiv">
        <title>The Genome of the Zebra Mussel, Dreissena polymorpha: A Resource for Invasive Species Research.</title>
        <authorList>
            <person name="McCartney M.A."/>
            <person name="Auch B."/>
            <person name="Kono T."/>
            <person name="Mallez S."/>
            <person name="Zhang Y."/>
            <person name="Obille A."/>
            <person name="Becker A."/>
            <person name="Abrahante J.E."/>
            <person name="Garbe J."/>
            <person name="Badalamenti J.P."/>
            <person name="Herman A."/>
            <person name="Mangelson H."/>
            <person name="Liachko I."/>
            <person name="Sullivan S."/>
            <person name="Sone E.D."/>
            <person name="Koren S."/>
            <person name="Silverstein K.A.T."/>
            <person name="Beckman K.B."/>
            <person name="Gohl D.M."/>
        </authorList>
    </citation>
    <scope>NUCLEOTIDE SEQUENCE</scope>
    <source>
        <strain evidence="1">Duluth1</strain>
        <tissue evidence="1">Whole animal</tissue>
    </source>
</reference>
<sequence>MFAIALLSSIVEEGHNLCRQKQLTSFSLSQKRLRPMTAVWLQRIGHGELVSSRELRKSQLSKRNLNATDDDVYYYILNATS</sequence>
<dbReference type="EMBL" id="JAIWYP010000008">
    <property type="protein sequence ID" value="KAH3787080.1"/>
    <property type="molecule type" value="Genomic_DNA"/>
</dbReference>
<proteinExistence type="predicted"/>
<evidence type="ECO:0000313" key="1">
    <source>
        <dbReference type="EMBL" id="KAH3787080.1"/>
    </source>
</evidence>
<name>A0A9D4EZV0_DREPO</name>
<protein>
    <submittedName>
        <fullName evidence="1">Uncharacterized protein</fullName>
    </submittedName>
</protein>
<organism evidence="1 2">
    <name type="scientific">Dreissena polymorpha</name>
    <name type="common">Zebra mussel</name>
    <name type="synonym">Mytilus polymorpha</name>
    <dbReference type="NCBI Taxonomy" id="45954"/>
    <lineage>
        <taxon>Eukaryota</taxon>
        <taxon>Metazoa</taxon>
        <taxon>Spiralia</taxon>
        <taxon>Lophotrochozoa</taxon>
        <taxon>Mollusca</taxon>
        <taxon>Bivalvia</taxon>
        <taxon>Autobranchia</taxon>
        <taxon>Heteroconchia</taxon>
        <taxon>Euheterodonta</taxon>
        <taxon>Imparidentia</taxon>
        <taxon>Neoheterodontei</taxon>
        <taxon>Myida</taxon>
        <taxon>Dreissenoidea</taxon>
        <taxon>Dreissenidae</taxon>
        <taxon>Dreissena</taxon>
    </lineage>
</organism>
<dbReference type="AlphaFoldDB" id="A0A9D4EZV0"/>
<dbReference type="Proteomes" id="UP000828390">
    <property type="component" value="Unassembled WGS sequence"/>
</dbReference>
<accession>A0A9D4EZV0</accession>
<keyword evidence="2" id="KW-1185">Reference proteome</keyword>
<reference evidence="1" key="2">
    <citation type="submission" date="2020-11" db="EMBL/GenBank/DDBJ databases">
        <authorList>
            <person name="McCartney M.A."/>
            <person name="Auch B."/>
            <person name="Kono T."/>
            <person name="Mallez S."/>
            <person name="Becker A."/>
            <person name="Gohl D.M."/>
            <person name="Silverstein K.A.T."/>
            <person name="Koren S."/>
            <person name="Bechman K.B."/>
            <person name="Herman A."/>
            <person name="Abrahante J.E."/>
            <person name="Garbe J."/>
        </authorList>
    </citation>
    <scope>NUCLEOTIDE SEQUENCE</scope>
    <source>
        <strain evidence="1">Duluth1</strain>
        <tissue evidence="1">Whole animal</tissue>
    </source>
</reference>
<gene>
    <name evidence="1" type="ORF">DPMN_165199</name>
</gene>
<comment type="caution">
    <text evidence="1">The sequence shown here is derived from an EMBL/GenBank/DDBJ whole genome shotgun (WGS) entry which is preliminary data.</text>
</comment>
<evidence type="ECO:0000313" key="2">
    <source>
        <dbReference type="Proteomes" id="UP000828390"/>
    </source>
</evidence>